<keyword evidence="2" id="KW-1185">Reference proteome</keyword>
<organism evidence="1 2">
    <name type="scientific">Boeremia exigua</name>
    <dbReference type="NCBI Taxonomy" id="749465"/>
    <lineage>
        <taxon>Eukaryota</taxon>
        <taxon>Fungi</taxon>
        <taxon>Dikarya</taxon>
        <taxon>Ascomycota</taxon>
        <taxon>Pezizomycotina</taxon>
        <taxon>Dothideomycetes</taxon>
        <taxon>Pleosporomycetidae</taxon>
        <taxon>Pleosporales</taxon>
        <taxon>Pleosporineae</taxon>
        <taxon>Didymellaceae</taxon>
        <taxon>Boeremia</taxon>
    </lineage>
</organism>
<dbReference type="Proteomes" id="UP001153331">
    <property type="component" value="Unassembled WGS sequence"/>
</dbReference>
<accession>A0ACC2IEA5</accession>
<protein>
    <submittedName>
        <fullName evidence="1">Uncharacterized protein</fullName>
    </submittedName>
</protein>
<sequence>MMLNDPLDKRWQSEELNVGFDKTFQDKFQARSCLVLMREIAHNLRLLESELKKFDILLAQKREDESIREAIKRLRKTFHITIDKSKHDRYIGKLRDWNSDLAALLHDHDTHTHDLRAAHVTIPANIETIRVASQRLHEALCRSWRCKNAAHPMHLARLCIQTRVFNEPQFKLAVACQDSSHDHDTVIRNLQAPSFWLYVDSLGLSSTDTSKPVTANGATATISQTSFHGPSSGATSRRSRFKASAGDGVKKIHQRMAIRLSFSPKADVQVVSTETEPPIPLNSVSVAPVLQPMNLRRQDNMCQYIAQTWDDSNAAGEAFCLGYLEGSHICKHMFYLRPLEHSIVTQDITPTSWTLADAMREVREHELTHELRLRLAHRTASAMLTFHHTPWLCERWRLKHMHYLGSKHLLDETAIESLHLTSEIFPDHQPDPLDAETILNDKLTHGIENPSIFSLGLALLQIGRWELIEDQLCEQDQNNEILAARRLVCRTSHLGPKYEELTRRCLQCNFGCSTELEDEDLKAALYNDVVRRLDALITLTPSP</sequence>
<proteinExistence type="predicted"/>
<name>A0ACC2IEA5_9PLEO</name>
<evidence type="ECO:0000313" key="2">
    <source>
        <dbReference type="Proteomes" id="UP001153331"/>
    </source>
</evidence>
<gene>
    <name evidence="1" type="ORF">OPT61_g4410</name>
</gene>
<evidence type="ECO:0000313" key="1">
    <source>
        <dbReference type="EMBL" id="KAJ8113477.1"/>
    </source>
</evidence>
<comment type="caution">
    <text evidence="1">The sequence shown here is derived from an EMBL/GenBank/DDBJ whole genome shotgun (WGS) entry which is preliminary data.</text>
</comment>
<reference evidence="1" key="1">
    <citation type="submission" date="2022-11" db="EMBL/GenBank/DDBJ databases">
        <title>Genome Sequence of Boeremia exigua.</title>
        <authorList>
            <person name="Buettner E."/>
        </authorList>
    </citation>
    <scope>NUCLEOTIDE SEQUENCE</scope>
    <source>
        <strain evidence="1">CU02</strain>
    </source>
</reference>
<dbReference type="EMBL" id="JAPHNI010000251">
    <property type="protein sequence ID" value="KAJ8113477.1"/>
    <property type="molecule type" value="Genomic_DNA"/>
</dbReference>